<dbReference type="InterPro" id="IPR001452">
    <property type="entry name" value="SH3_domain"/>
</dbReference>
<dbReference type="AlphaFoldDB" id="A0A0G4MVK9"/>
<evidence type="ECO:0000313" key="7">
    <source>
        <dbReference type="EMBL" id="CRK38346.1"/>
    </source>
</evidence>
<evidence type="ECO:0000256" key="2">
    <source>
        <dbReference type="ARBA" id="ARBA00022443"/>
    </source>
</evidence>
<accession>A0A0G4MVK9</accession>
<keyword evidence="3" id="KW-0963">Cytoplasm</keyword>
<sequence>MANINQGHNDRSRDPDDCILWTTSGVAPGMQAQDIVSGPMVSGSLTGEKSSFDIALITSRTLGMDKEDMVSGAPPLQFVFETQDTTQGQAAAEDRSCPLDAEMAVGQFSEPFEIEIKDTYGIFQAVGAVYAASPYTAIAADLTRLYDINSLELPPSMEGRGYMTGFGLLSAQRYFPTRVRLLHFGIPERNIQAIAMTERTSTPFSCRHRCFIWFEDRASKDYTWTSSAQYGDSHRDDGFGGPKRSSTWQDDVYDRPSGGGGGGFGGVSRSNTFASRRDDDDGVFSNSRTNSGYGESRTGPGRPTAAKPNFAPKPAQLRQNEAVAVFTFDADQPGDLGFKKGEVITVTKKTDSANDWWTGQIGGRTGIFPSNYVKMKE</sequence>
<dbReference type="CDD" id="cd11842">
    <property type="entry name" value="SH3_Ysc84p_like"/>
    <property type="match status" value="1"/>
</dbReference>
<evidence type="ECO:0000256" key="1">
    <source>
        <dbReference type="ARBA" id="ARBA00004496"/>
    </source>
</evidence>
<dbReference type="GO" id="GO:0031097">
    <property type="term" value="C:medial cortex"/>
    <property type="evidence" value="ECO:0007669"/>
    <property type="project" value="TreeGrafter"/>
</dbReference>
<evidence type="ECO:0000256" key="4">
    <source>
        <dbReference type="PROSITE-ProRule" id="PRU00192"/>
    </source>
</evidence>
<dbReference type="PRINTS" id="PR00452">
    <property type="entry name" value="SH3DOMAIN"/>
</dbReference>
<dbReference type="InterPro" id="IPR036028">
    <property type="entry name" value="SH3-like_dom_sf"/>
</dbReference>
<dbReference type="GO" id="GO:0015629">
    <property type="term" value="C:actin cytoskeleton"/>
    <property type="evidence" value="ECO:0007669"/>
    <property type="project" value="TreeGrafter"/>
</dbReference>
<dbReference type="GO" id="GO:0008289">
    <property type="term" value="F:lipid binding"/>
    <property type="evidence" value="ECO:0007669"/>
    <property type="project" value="TreeGrafter"/>
</dbReference>
<dbReference type="EMBL" id="CVQH01025416">
    <property type="protein sequence ID" value="CRK38346.1"/>
    <property type="molecule type" value="Genomic_DNA"/>
</dbReference>
<dbReference type="SMART" id="SM00326">
    <property type="entry name" value="SH3"/>
    <property type="match status" value="1"/>
</dbReference>
<dbReference type="FunFam" id="2.30.30.40:FF:000100">
    <property type="entry name" value="SH3 domain-containing YSC84-like protein 1"/>
    <property type="match status" value="1"/>
</dbReference>
<dbReference type="PANTHER" id="PTHR47174">
    <property type="entry name" value="BRIDGING INTEGRATOR 3"/>
    <property type="match status" value="1"/>
</dbReference>
<gene>
    <name evidence="7" type="ORF">BN1708_007735</name>
</gene>
<dbReference type="GO" id="GO:0006897">
    <property type="term" value="P:endocytosis"/>
    <property type="evidence" value="ECO:0007669"/>
    <property type="project" value="InterPro"/>
</dbReference>
<evidence type="ECO:0000256" key="3">
    <source>
        <dbReference type="ARBA" id="ARBA00022490"/>
    </source>
</evidence>
<evidence type="ECO:0000259" key="6">
    <source>
        <dbReference type="PROSITE" id="PS50002"/>
    </source>
</evidence>
<feature type="compositionally biased region" description="Polar residues" evidence="5">
    <location>
        <begin position="284"/>
        <end position="293"/>
    </location>
</feature>
<dbReference type="Proteomes" id="UP000044602">
    <property type="component" value="Unassembled WGS sequence"/>
</dbReference>
<dbReference type="GO" id="GO:0097320">
    <property type="term" value="P:plasma membrane tubulation"/>
    <property type="evidence" value="ECO:0007669"/>
    <property type="project" value="TreeGrafter"/>
</dbReference>
<dbReference type="GO" id="GO:0051666">
    <property type="term" value="P:actin cortical patch localization"/>
    <property type="evidence" value="ECO:0007669"/>
    <property type="project" value="InterPro"/>
</dbReference>
<protein>
    <recommendedName>
        <fullName evidence="6">SH3 domain-containing protein</fullName>
    </recommendedName>
</protein>
<reference evidence="7 8" key="1">
    <citation type="submission" date="2015-05" db="EMBL/GenBank/DDBJ databases">
        <authorList>
            <person name="Wang D.B."/>
            <person name="Wang M."/>
        </authorList>
    </citation>
    <scope>NUCLEOTIDE SEQUENCE [LARGE SCALE GENOMIC DNA]</scope>
    <source>
        <strain evidence="7">VL1</strain>
    </source>
</reference>
<dbReference type="SUPFAM" id="SSF50044">
    <property type="entry name" value="SH3-domain"/>
    <property type="match status" value="1"/>
</dbReference>
<dbReference type="GO" id="GO:1990528">
    <property type="term" value="C:Rvs161p-Rvs167p complex"/>
    <property type="evidence" value="ECO:0007669"/>
    <property type="project" value="TreeGrafter"/>
</dbReference>
<feature type="region of interest" description="Disordered" evidence="5">
    <location>
        <begin position="231"/>
        <end position="311"/>
    </location>
</feature>
<organism evidence="7 8">
    <name type="scientific">Verticillium longisporum</name>
    <name type="common">Verticillium dahliae var. longisporum</name>
    <dbReference type="NCBI Taxonomy" id="100787"/>
    <lineage>
        <taxon>Eukaryota</taxon>
        <taxon>Fungi</taxon>
        <taxon>Dikarya</taxon>
        <taxon>Ascomycota</taxon>
        <taxon>Pezizomycotina</taxon>
        <taxon>Sordariomycetes</taxon>
        <taxon>Hypocreomycetidae</taxon>
        <taxon>Glomerellales</taxon>
        <taxon>Plectosphaerellaceae</taxon>
        <taxon>Verticillium</taxon>
    </lineage>
</organism>
<dbReference type="PROSITE" id="PS50002">
    <property type="entry name" value="SH3"/>
    <property type="match status" value="1"/>
</dbReference>
<name>A0A0G4MVK9_VERLO</name>
<comment type="subcellular location">
    <subcellularLocation>
        <location evidence="1">Cytoplasm</location>
    </subcellularLocation>
</comment>
<evidence type="ECO:0000313" key="8">
    <source>
        <dbReference type="Proteomes" id="UP000044602"/>
    </source>
</evidence>
<feature type="compositionally biased region" description="Gly residues" evidence="5">
    <location>
        <begin position="257"/>
        <end position="266"/>
    </location>
</feature>
<keyword evidence="8" id="KW-1185">Reference proteome</keyword>
<feature type="domain" description="SH3" evidence="6">
    <location>
        <begin position="317"/>
        <end position="377"/>
    </location>
</feature>
<dbReference type="GO" id="GO:0043332">
    <property type="term" value="C:mating projection tip"/>
    <property type="evidence" value="ECO:0007669"/>
    <property type="project" value="TreeGrafter"/>
</dbReference>
<dbReference type="Gene3D" id="2.30.30.40">
    <property type="entry name" value="SH3 Domains"/>
    <property type="match status" value="1"/>
</dbReference>
<dbReference type="PANTHER" id="PTHR47174:SF3">
    <property type="entry name" value="BRIDGING INTEGRATOR 3"/>
    <property type="match status" value="1"/>
</dbReference>
<evidence type="ECO:0000256" key="5">
    <source>
        <dbReference type="SAM" id="MobiDB-lite"/>
    </source>
</evidence>
<proteinExistence type="predicted"/>
<keyword evidence="2 4" id="KW-0728">SH3 domain</keyword>
<dbReference type="InterPro" id="IPR046982">
    <property type="entry name" value="BIN3/RVS161-like"/>
</dbReference>
<dbReference type="Pfam" id="PF07653">
    <property type="entry name" value="SH3_2"/>
    <property type="match status" value="1"/>
</dbReference>
<dbReference type="STRING" id="100787.A0A0G4MVK9"/>